<dbReference type="EMBL" id="MLAI01000024">
    <property type="protein sequence ID" value="OOF85131.1"/>
    <property type="molecule type" value="Genomic_DNA"/>
</dbReference>
<organism evidence="1 2">
    <name type="scientific">Rodentibacter ratti</name>
    <dbReference type="NCBI Taxonomy" id="1906745"/>
    <lineage>
        <taxon>Bacteria</taxon>
        <taxon>Pseudomonadati</taxon>
        <taxon>Pseudomonadota</taxon>
        <taxon>Gammaproteobacteria</taxon>
        <taxon>Pasteurellales</taxon>
        <taxon>Pasteurellaceae</taxon>
        <taxon>Rodentibacter</taxon>
    </lineage>
</organism>
<accession>A0A1V3L5Q9</accession>
<protein>
    <submittedName>
        <fullName evidence="1">Uncharacterized protein</fullName>
    </submittedName>
</protein>
<evidence type="ECO:0000313" key="2">
    <source>
        <dbReference type="Proteomes" id="UP000189353"/>
    </source>
</evidence>
<dbReference type="AlphaFoldDB" id="A0A1V3L5Q9"/>
<dbReference type="RefSeq" id="WP_077553475.1">
    <property type="nucleotide sequence ID" value="NZ_MLAI01000024.1"/>
</dbReference>
<dbReference type="Proteomes" id="UP000189353">
    <property type="component" value="Unassembled WGS sequence"/>
</dbReference>
<reference evidence="1 2" key="1">
    <citation type="submission" date="2016-10" db="EMBL/GenBank/DDBJ databases">
        <title>Rodentibacter gen. nov. and new species.</title>
        <authorList>
            <person name="Christensen H."/>
        </authorList>
    </citation>
    <scope>NUCLEOTIDE SEQUENCE [LARGE SCALE GENOMIC DNA]</scope>
    <source>
        <strain evidence="1 2">Ppn158</strain>
    </source>
</reference>
<name>A0A1V3L5Q9_9PAST</name>
<evidence type="ECO:0000313" key="1">
    <source>
        <dbReference type="EMBL" id="OOF85131.1"/>
    </source>
</evidence>
<sequence>MAKIVDVKIKDLGLAEELAAAQKLANAQVKIGIQANEKGEYKNGASVIDVAIWNEFGTKNIPSRPFIRQCFSDNQAAIEKKLRFYALKVLEGEEPKIALSQLGQWYEDKQKACLLNFPWKPNTAATIKAKKSSKPLVNTHQLVDSIRYEVDLNAK</sequence>
<comment type="caution">
    <text evidence="1">The sequence shown here is derived from an EMBL/GenBank/DDBJ whole genome shotgun (WGS) entry which is preliminary data.</text>
</comment>
<proteinExistence type="predicted"/>
<dbReference type="OrthoDB" id="8160844at2"/>
<gene>
    <name evidence="1" type="ORF">BKG88_09220</name>
</gene>